<evidence type="ECO:0000313" key="1">
    <source>
        <dbReference type="EMBL" id="VAW60637.1"/>
    </source>
</evidence>
<dbReference type="PROSITE" id="PS51257">
    <property type="entry name" value="PROKAR_LIPOPROTEIN"/>
    <property type="match status" value="1"/>
</dbReference>
<protein>
    <recommendedName>
        <fullName evidence="2">Lipoprotein</fullName>
    </recommendedName>
</protein>
<sequence>MKYLTVFLLFFITACSGSLPRESDQGNDILMKKFNNYKTLAKAPAESVFLAPDLQAFLVKSRIKKKDPVFSDMFSKFPDEIIQVSDHRESIQGNTGCLMVNGINAENIPMDYYIIYAVKNEHWIIEKIQVEYFSDETERYLTEAVCDQEEKDRLWLKHVESTQ</sequence>
<gene>
    <name evidence="1" type="ORF">MNBD_GAMMA11-359</name>
</gene>
<reference evidence="1" key="1">
    <citation type="submission" date="2018-06" db="EMBL/GenBank/DDBJ databases">
        <authorList>
            <person name="Zhirakovskaya E."/>
        </authorList>
    </citation>
    <scope>NUCLEOTIDE SEQUENCE</scope>
</reference>
<accession>A0A3B0XC85</accession>
<organism evidence="1">
    <name type="scientific">hydrothermal vent metagenome</name>
    <dbReference type="NCBI Taxonomy" id="652676"/>
    <lineage>
        <taxon>unclassified sequences</taxon>
        <taxon>metagenomes</taxon>
        <taxon>ecological metagenomes</taxon>
    </lineage>
</organism>
<dbReference type="AlphaFoldDB" id="A0A3B0XC85"/>
<dbReference type="EMBL" id="UOFG01000127">
    <property type="protein sequence ID" value="VAW60637.1"/>
    <property type="molecule type" value="Genomic_DNA"/>
</dbReference>
<evidence type="ECO:0008006" key="2">
    <source>
        <dbReference type="Google" id="ProtNLM"/>
    </source>
</evidence>
<name>A0A3B0XC85_9ZZZZ</name>
<proteinExistence type="predicted"/>